<accession>A0A3A4KAQ1</accession>
<feature type="region of interest" description="Disordered" evidence="1">
    <location>
        <begin position="131"/>
        <end position="150"/>
    </location>
</feature>
<dbReference type="EMBL" id="QZFU01000012">
    <property type="protein sequence ID" value="RJO78758.1"/>
    <property type="molecule type" value="Genomic_DNA"/>
</dbReference>
<evidence type="ECO:0000313" key="2">
    <source>
        <dbReference type="EMBL" id="RJO78758.1"/>
    </source>
</evidence>
<reference evidence="2 3" key="1">
    <citation type="submission" date="2018-09" db="EMBL/GenBank/DDBJ databases">
        <title>YIM PH21274 draft genome.</title>
        <authorList>
            <person name="Miao C."/>
        </authorList>
    </citation>
    <scope>NUCLEOTIDE SEQUENCE [LARGE SCALE GENOMIC DNA]</scope>
    <source>
        <strain evidence="2 3">YIM PH 21724</strain>
    </source>
</reference>
<dbReference type="RefSeq" id="WP_120038206.1">
    <property type="nucleotide sequence ID" value="NZ_QZFU01000012.1"/>
</dbReference>
<keyword evidence="3" id="KW-1185">Reference proteome</keyword>
<proteinExistence type="predicted"/>
<dbReference type="AlphaFoldDB" id="A0A3A4KAQ1"/>
<dbReference type="InterPro" id="IPR021373">
    <property type="entry name" value="DUF2993"/>
</dbReference>
<dbReference type="Pfam" id="PF11209">
    <property type="entry name" value="LmeA"/>
    <property type="match status" value="1"/>
</dbReference>
<dbReference type="Proteomes" id="UP000266677">
    <property type="component" value="Unassembled WGS sequence"/>
</dbReference>
<feature type="compositionally biased region" description="Basic and acidic residues" evidence="1">
    <location>
        <begin position="131"/>
        <end position="140"/>
    </location>
</feature>
<gene>
    <name evidence="2" type="ORF">D5S18_04270</name>
</gene>
<protein>
    <submittedName>
        <fullName evidence="2">DUF2993 domain-containing protein</fullName>
    </submittedName>
</protein>
<organism evidence="2 3">
    <name type="scientific">Nocardia panacis</name>
    <dbReference type="NCBI Taxonomy" id="2340916"/>
    <lineage>
        <taxon>Bacteria</taxon>
        <taxon>Bacillati</taxon>
        <taxon>Actinomycetota</taxon>
        <taxon>Actinomycetes</taxon>
        <taxon>Mycobacteriales</taxon>
        <taxon>Nocardiaceae</taxon>
        <taxon>Nocardia</taxon>
    </lineage>
</organism>
<evidence type="ECO:0000313" key="3">
    <source>
        <dbReference type="Proteomes" id="UP000266677"/>
    </source>
</evidence>
<comment type="caution">
    <text evidence="2">The sequence shown here is derived from an EMBL/GenBank/DDBJ whole genome shotgun (WGS) entry which is preliminary data.</text>
</comment>
<sequence>MRKLIIGLLCLAGLAVVSDFGTAAYFEYKVSRALRHGAELTADPEVTIYGFPFALSGAGGKFDRVKIIARSKRPDIPGEISVEAMLTGVHVPLGRLLDGDMRDIEVDQVDGRMVLEPIALGRLFNIPDLEVHSDPADKSDGTGGSGGTGVSTPGLLVLTGTLPVTPGAQYGGQKVSVQANLLRESNRLRIVATGFYRGSGVDAMPTALIPDADQPAVLERFTRTIDTRELPFGVQPAKAYPQGGRIVVEGRGRNMAIDLDRLQLEGSQLDRLQRR</sequence>
<dbReference type="OrthoDB" id="3215846at2"/>
<evidence type="ECO:0000256" key="1">
    <source>
        <dbReference type="SAM" id="MobiDB-lite"/>
    </source>
</evidence>
<name>A0A3A4KAQ1_9NOCA</name>